<protein>
    <recommendedName>
        <fullName evidence="1">Metallo-beta-lactamase domain-containing protein</fullName>
    </recommendedName>
</protein>
<reference evidence="2 3" key="1">
    <citation type="submission" date="2020-04" db="EMBL/GenBank/DDBJ databases">
        <authorList>
            <person name="De Canck E."/>
        </authorList>
    </citation>
    <scope>NUCLEOTIDE SEQUENCE [LARGE SCALE GENOMIC DNA]</scope>
    <source>
        <strain evidence="2 3">LMG 3431</strain>
    </source>
</reference>
<dbReference type="RefSeq" id="WP_175173552.1">
    <property type="nucleotide sequence ID" value="NZ_CADIJX010000001.1"/>
</dbReference>
<dbReference type="InterPro" id="IPR001279">
    <property type="entry name" value="Metallo-B-lactamas"/>
</dbReference>
<dbReference type="InterPro" id="IPR036866">
    <property type="entry name" value="RibonucZ/Hydroxyglut_hydro"/>
</dbReference>
<dbReference type="Gene3D" id="3.60.15.10">
    <property type="entry name" value="Ribonuclease Z/Hydroxyacylglutathione hydrolase-like"/>
    <property type="match status" value="1"/>
</dbReference>
<evidence type="ECO:0000313" key="2">
    <source>
        <dbReference type="EMBL" id="CAB3631254.1"/>
    </source>
</evidence>
<dbReference type="AlphaFoldDB" id="A0A6S6YN40"/>
<keyword evidence="3" id="KW-1185">Reference proteome</keyword>
<dbReference type="EMBL" id="CADIJX010000001">
    <property type="protein sequence ID" value="CAB3631254.1"/>
    <property type="molecule type" value="Genomic_DNA"/>
</dbReference>
<accession>A0A6S6YN40</accession>
<dbReference type="GO" id="GO:0005737">
    <property type="term" value="C:cytoplasm"/>
    <property type="evidence" value="ECO:0007669"/>
    <property type="project" value="TreeGrafter"/>
</dbReference>
<dbReference type="PANTHER" id="PTHR15032:SF4">
    <property type="entry name" value="N-ACYL-PHOSPHATIDYLETHANOLAMINE-HYDROLYZING PHOSPHOLIPASE D"/>
    <property type="match status" value="1"/>
</dbReference>
<evidence type="ECO:0000259" key="1">
    <source>
        <dbReference type="Pfam" id="PF12706"/>
    </source>
</evidence>
<feature type="domain" description="Metallo-beta-lactamase" evidence="1">
    <location>
        <begin position="97"/>
        <end position="289"/>
    </location>
</feature>
<evidence type="ECO:0000313" key="3">
    <source>
        <dbReference type="Proteomes" id="UP000494108"/>
    </source>
</evidence>
<proteinExistence type="predicted"/>
<sequence length="351" mass="39257">MTTCLPGSTSRTTPYSGSAQYGSGRFQNAKPIAATGFAKTARIMWDFLFNKPADSVPATPPVVVPITRAELEAAPDRSLFRLGHSTLLMKLQGGLWLTDPVFSDRASPFQWLGPKRFHQPPISIDDLPAITGIILSHNHFDHLDKQSVLALAKKTRHFVTPLGVGDTLMEWGVDPAKVHQRDWWEDITLDGLRLVATPAQHFSGRGLFDGNKSLWASWAIIDQDFRVFFSGDTGYFDGFKEIGKRFGPFDLTLVETGAYNERWPDVHMMPEQSLQAHIDLRGRWMLPIHNGTFDLAMHAWHAPFETIAALADKAGVSLTTPRMGEHVDMNQLNPGQRWWRESLNGEVSGTR</sequence>
<name>A0A6S6YN40_9BURK</name>
<dbReference type="Pfam" id="PF12706">
    <property type="entry name" value="Lactamase_B_2"/>
    <property type="match status" value="1"/>
</dbReference>
<organism evidence="2 3">
    <name type="scientific">Achromobacter pestifer</name>
    <dbReference type="NCBI Taxonomy" id="1353889"/>
    <lineage>
        <taxon>Bacteria</taxon>
        <taxon>Pseudomonadati</taxon>
        <taxon>Pseudomonadota</taxon>
        <taxon>Betaproteobacteria</taxon>
        <taxon>Burkholderiales</taxon>
        <taxon>Alcaligenaceae</taxon>
        <taxon>Achromobacter</taxon>
    </lineage>
</organism>
<gene>
    <name evidence="2" type="ORF">LMG3431_01288</name>
</gene>
<dbReference type="Proteomes" id="UP000494108">
    <property type="component" value="Unassembled WGS sequence"/>
</dbReference>
<dbReference type="SUPFAM" id="SSF56281">
    <property type="entry name" value="Metallo-hydrolase/oxidoreductase"/>
    <property type="match status" value="1"/>
</dbReference>
<dbReference type="PANTHER" id="PTHR15032">
    <property type="entry name" value="N-ACYL-PHOSPHATIDYLETHANOLAMINE-HYDROLYZING PHOSPHOLIPASE D"/>
    <property type="match status" value="1"/>
</dbReference>